<gene>
    <name evidence="5" type="ORF">KP014_21170</name>
    <name evidence="6" type="ORF">SAMN04487895_101733</name>
</gene>
<dbReference type="PANTHER" id="PTHR33175:SF3">
    <property type="entry name" value="DNA-BINDING PROTEIN HU-BETA"/>
    <property type="match status" value="1"/>
</dbReference>
<dbReference type="AlphaFoldDB" id="A0A1H8H1W1"/>
<dbReference type="Gene3D" id="4.10.520.10">
    <property type="entry name" value="IHF-like DNA-binding proteins"/>
    <property type="match status" value="1"/>
</dbReference>
<dbReference type="SMART" id="SM00411">
    <property type="entry name" value="BHL"/>
    <property type="match status" value="1"/>
</dbReference>
<evidence type="ECO:0000256" key="3">
    <source>
        <dbReference type="ARBA" id="ARBA00023125"/>
    </source>
</evidence>
<evidence type="ECO:0000313" key="6">
    <source>
        <dbReference type="EMBL" id="SEN50342.1"/>
    </source>
</evidence>
<keyword evidence="2" id="KW-0226">DNA condensation</keyword>
<dbReference type="RefSeq" id="WP_036588465.1">
    <property type="nucleotide sequence ID" value="NZ_CP076607.1"/>
</dbReference>
<reference evidence="5 8" key="2">
    <citation type="submission" date="2021-06" db="EMBL/GenBank/DDBJ databases">
        <title>Whole genome sequence of Paenibacillus sophorae DSM23020 for comparative genomics.</title>
        <authorList>
            <person name="Kim M.-J."/>
            <person name="Lee G."/>
            <person name="Shin J.-H."/>
        </authorList>
    </citation>
    <scope>NUCLEOTIDE SEQUENCE [LARGE SCALE GENOMIC DNA]</scope>
    <source>
        <strain evidence="5 8">DSM 23020</strain>
    </source>
</reference>
<dbReference type="STRING" id="1333845.SAMN04487895_101733"/>
<evidence type="ECO:0000313" key="8">
    <source>
        <dbReference type="Proteomes" id="UP000683429"/>
    </source>
</evidence>
<evidence type="ECO:0000256" key="4">
    <source>
        <dbReference type="RuleBase" id="RU003939"/>
    </source>
</evidence>
<dbReference type="GO" id="GO:0030261">
    <property type="term" value="P:chromosome condensation"/>
    <property type="evidence" value="ECO:0007669"/>
    <property type="project" value="UniProtKB-KW"/>
</dbReference>
<evidence type="ECO:0000313" key="7">
    <source>
        <dbReference type="Proteomes" id="UP000198809"/>
    </source>
</evidence>
<dbReference type="EMBL" id="FODH01000001">
    <property type="protein sequence ID" value="SEN50342.1"/>
    <property type="molecule type" value="Genomic_DNA"/>
</dbReference>
<dbReference type="Pfam" id="PF00216">
    <property type="entry name" value="Bac_DNA_binding"/>
    <property type="match status" value="1"/>
</dbReference>
<dbReference type="EMBL" id="CP076607">
    <property type="protein sequence ID" value="QWU14422.1"/>
    <property type="molecule type" value="Genomic_DNA"/>
</dbReference>
<keyword evidence="8" id="KW-1185">Reference proteome</keyword>
<evidence type="ECO:0000313" key="5">
    <source>
        <dbReference type="EMBL" id="QWU14422.1"/>
    </source>
</evidence>
<dbReference type="Proteomes" id="UP000198809">
    <property type="component" value="Unassembled WGS sequence"/>
</dbReference>
<dbReference type="InterPro" id="IPR010992">
    <property type="entry name" value="IHF-like_DNA-bd_dom_sf"/>
</dbReference>
<name>A0A1H8H1W1_9BACL</name>
<evidence type="ECO:0000256" key="1">
    <source>
        <dbReference type="ARBA" id="ARBA00010529"/>
    </source>
</evidence>
<dbReference type="CDD" id="cd13831">
    <property type="entry name" value="HU"/>
    <property type="match status" value="1"/>
</dbReference>
<dbReference type="OrthoDB" id="9799835at2"/>
<protein>
    <submittedName>
        <fullName evidence="6">DNA-binding protein HU-beta</fullName>
    </submittedName>
    <submittedName>
        <fullName evidence="5">HU family DNA-binding protein</fullName>
    </submittedName>
</protein>
<keyword evidence="3 6" id="KW-0238">DNA-binding</keyword>
<dbReference type="PANTHER" id="PTHR33175">
    <property type="entry name" value="DNA-BINDING PROTEIN HU"/>
    <property type="match status" value="1"/>
</dbReference>
<accession>A0A1H8H1W1</accession>
<evidence type="ECO:0000256" key="2">
    <source>
        <dbReference type="ARBA" id="ARBA00023067"/>
    </source>
</evidence>
<reference evidence="6 7" key="1">
    <citation type="submission" date="2016-10" db="EMBL/GenBank/DDBJ databases">
        <authorList>
            <person name="de Groot N.N."/>
        </authorList>
    </citation>
    <scope>NUCLEOTIDE SEQUENCE [LARGE SCALE GENOMIC DNA]</scope>
    <source>
        <strain evidence="6 7">CGMCC 1.10238</strain>
    </source>
</reference>
<dbReference type="GO" id="GO:0030527">
    <property type="term" value="F:structural constituent of chromatin"/>
    <property type="evidence" value="ECO:0007669"/>
    <property type="project" value="InterPro"/>
</dbReference>
<comment type="similarity">
    <text evidence="1 4">Belongs to the bacterial histone-like protein family.</text>
</comment>
<dbReference type="GO" id="GO:0003677">
    <property type="term" value="F:DNA binding"/>
    <property type="evidence" value="ECO:0007669"/>
    <property type="project" value="UniProtKB-KW"/>
</dbReference>
<proteinExistence type="inferred from homology"/>
<dbReference type="Proteomes" id="UP000683429">
    <property type="component" value="Chromosome"/>
</dbReference>
<sequence length="106" mass="11241">MNKTDLTNEVVTKTGLQKKDAEAAVNAVFETIAGALAEGDKVAIFGFGTFETRERAARPGINPKLLAQLKEQGVDAETAKEQATIQIDASKAPAFKPAKALKNAIK</sequence>
<dbReference type="InterPro" id="IPR000119">
    <property type="entry name" value="Hist_DNA-bd"/>
</dbReference>
<dbReference type="SUPFAM" id="SSF47729">
    <property type="entry name" value="IHF-like DNA-binding proteins"/>
    <property type="match status" value="1"/>
</dbReference>
<organism evidence="6 7">
    <name type="scientific">Paenibacillus sophorae</name>
    <dbReference type="NCBI Taxonomy" id="1333845"/>
    <lineage>
        <taxon>Bacteria</taxon>
        <taxon>Bacillati</taxon>
        <taxon>Bacillota</taxon>
        <taxon>Bacilli</taxon>
        <taxon>Bacillales</taxon>
        <taxon>Paenibacillaceae</taxon>
        <taxon>Paenibacillus</taxon>
    </lineage>
</organism>